<dbReference type="Proteomes" id="UP001220022">
    <property type="component" value="Unassembled WGS sequence"/>
</dbReference>
<evidence type="ECO:0000256" key="7">
    <source>
        <dbReference type="ARBA" id="ARBA00022958"/>
    </source>
</evidence>
<evidence type="ECO:0000256" key="6">
    <source>
        <dbReference type="ARBA" id="ARBA00022840"/>
    </source>
</evidence>
<dbReference type="PANTHER" id="PTHR30042:SF2">
    <property type="entry name" value="POTASSIUM-TRANSPORTING ATPASE KDPC SUBUNIT"/>
    <property type="match status" value="1"/>
</dbReference>
<keyword evidence="14" id="KW-1185">Reference proteome</keyword>
<evidence type="ECO:0000256" key="4">
    <source>
        <dbReference type="ARBA" id="ARBA00022692"/>
    </source>
</evidence>
<proteinExistence type="inferred from homology"/>
<keyword evidence="2 11" id="KW-1003">Cell membrane</keyword>
<dbReference type="EMBL" id="JARHTQ010000020">
    <property type="protein sequence ID" value="MDF2259051.1"/>
    <property type="molecule type" value="Genomic_DNA"/>
</dbReference>
<accession>A0ABT5Z676</accession>
<comment type="similarity">
    <text evidence="11">Belongs to the KdpC family.</text>
</comment>
<keyword evidence="5 11" id="KW-0547">Nucleotide-binding</keyword>
<feature type="compositionally biased region" description="Polar residues" evidence="12">
    <location>
        <begin position="100"/>
        <end position="115"/>
    </location>
</feature>
<name>A0ABT5Z676_9ACTN</name>
<dbReference type="RefSeq" id="WP_275818519.1">
    <property type="nucleotide sequence ID" value="NZ_BAAANM010000010.1"/>
</dbReference>
<keyword evidence="8 11" id="KW-1133">Transmembrane helix</keyword>
<keyword evidence="7 11" id="KW-0630">Potassium</keyword>
<evidence type="ECO:0000313" key="13">
    <source>
        <dbReference type="EMBL" id="MDF2259051.1"/>
    </source>
</evidence>
<keyword evidence="10 11" id="KW-0472">Membrane</keyword>
<organism evidence="13 14">
    <name type="scientific">Streptantibioticus ferralitis</name>
    <dbReference type="NCBI Taxonomy" id="236510"/>
    <lineage>
        <taxon>Bacteria</taxon>
        <taxon>Bacillati</taxon>
        <taxon>Actinomycetota</taxon>
        <taxon>Actinomycetes</taxon>
        <taxon>Kitasatosporales</taxon>
        <taxon>Streptomycetaceae</taxon>
        <taxon>Streptantibioticus</taxon>
    </lineage>
</organism>
<comment type="function">
    <text evidence="11">Part of the high-affinity ATP-driven potassium transport (or Kdp) system, which catalyzes the hydrolysis of ATP coupled with the electrogenic transport of potassium into the cytoplasm. This subunit acts as a catalytic chaperone that increases the ATP-binding affinity of the ATP-hydrolyzing subunit KdpB by the formation of a transient KdpB/KdpC/ATP ternary complex.</text>
</comment>
<keyword evidence="4 11" id="KW-0812">Transmembrane</keyword>
<sequence>MNNSFRNSARLAWAALRALLVLTVVTGVIYPLAVWGVAQAAFNDKANGSQVKVDGKAVGSSLLGQNFNLPKKNPNDPKETAQPDPKWFQPRPSAAGTDGYDTTASGASNLGPTNPQLVQTVNDRRKQVAEFNGVSPSAVPVDAVTASGSGLDPDISPEYAKIQANRVAKARHLDPAKVAQLVADHTDGRQLGFLGQPTVNVLQLNIALQQLAG</sequence>
<keyword evidence="1 11" id="KW-0813">Transport</keyword>
<evidence type="ECO:0000256" key="10">
    <source>
        <dbReference type="ARBA" id="ARBA00023136"/>
    </source>
</evidence>
<comment type="caution">
    <text evidence="13">The sequence shown here is derived from an EMBL/GenBank/DDBJ whole genome shotgun (WGS) entry which is preliminary data.</text>
</comment>
<dbReference type="HAMAP" id="MF_00276">
    <property type="entry name" value="KdpC"/>
    <property type="match status" value="1"/>
</dbReference>
<evidence type="ECO:0000313" key="14">
    <source>
        <dbReference type="Proteomes" id="UP001220022"/>
    </source>
</evidence>
<dbReference type="NCBIfam" id="TIGR00681">
    <property type="entry name" value="kdpC"/>
    <property type="match status" value="1"/>
</dbReference>
<dbReference type="PANTHER" id="PTHR30042">
    <property type="entry name" value="POTASSIUM-TRANSPORTING ATPASE C CHAIN"/>
    <property type="match status" value="1"/>
</dbReference>
<gene>
    <name evidence="11 13" type="primary">kdpC</name>
    <name evidence="13" type="ORF">P2L57_26070</name>
</gene>
<dbReference type="Pfam" id="PF02669">
    <property type="entry name" value="KdpC"/>
    <property type="match status" value="1"/>
</dbReference>
<reference evidence="13 14" key="1">
    <citation type="submission" date="2023-03" db="EMBL/GenBank/DDBJ databases">
        <title>Draft genome sequence of type strain Streptomyces ferralitis JCM 14344.</title>
        <authorList>
            <person name="Klaysubun C."/>
            <person name="Duangmal K."/>
        </authorList>
    </citation>
    <scope>NUCLEOTIDE SEQUENCE [LARGE SCALE GENOMIC DNA]</scope>
    <source>
        <strain evidence="13 14">JCM 14344</strain>
    </source>
</reference>
<evidence type="ECO:0000256" key="2">
    <source>
        <dbReference type="ARBA" id="ARBA00022475"/>
    </source>
</evidence>
<evidence type="ECO:0000256" key="1">
    <source>
        <dbReference type="ARBA" id="ARBA00022448"/>
    </source>
</evidence>
<protein>
    <recommendedName>
        <fullName evidence="11">Potassium-transporting ATPase KdpC subunit</fullName>
    </recommendedName>
    <alternativeName>
        <fullName evidence="11">ATP phosphohydrolase [potassium-transporting] C chain</fullName>
    </alternativeName>
    <alternativeName>
        <fullName evidence="11">Potassium-binding and translocating subunit C</fullName>
    </alternativeName>
    <alternativeName>
        <fullName evidence="11">Potassium-translocating ATPase C chain</fullName>
    </alternativeName>
</protein>
<evidence type="ECO:0000256" key="11">
    <source>
        <dbReference type="HAMAP-Rule" id="MF_00276"/>
    </source>
</evidence>
<evidence type="ECO:0000256" key="3">
    <source>
        <dbReference type="ARBA" id="ARBA00022538"/>
    </source>
</evidence>
<feature type="region of interest" description="Disordered" evidence="12">
    <location>
        <begin position="64"/>
        <end position="115"/>
    </location>
</feature>
<dbReference type="NCBIfam" id="NF001454">
    <property type="entry name" value="PRK00315.1"/>
    <property type="match status" value="1"/>
</dbReference>
<dbReference type="PIRSF" id="PIRSF001296">
    <property type="entry name" value="K_ATPase_KdpC"/>
    <property type="match status" value="1"/>
</dbReference>
<keyword evidence="6 11" id="KW-0067">ATP-binding</keyword>
<keyword evidence="9 11" id="KW-0406">Ion transport</keyword>
<evidence type="ECO:0000256" key="5">
    <source>
        <dbReference type="ARBA" id="ARBA00022741"/>
    </source>
</evidence>
<evidence type="ECO:0000256" key="8">
    <source>
        <dbReference type="ARBA" id="ARBA00022989"/>
    </source>
</evidence>
<dbReference type="InterPro" id="IPR003820">
    <property type="entry name" value="KdpC"/>
</dbReference>
<evidence type="ECO:0000256" key="9">
    <source>
        <dbReference type="ARBA" id="ARBA00023065"/>
    </source>
</evidence>
<keyword evidence="3 11" id="KW-0633">Potassium transport</keyword>
<evidence type="ECO:0000256" key="12">
    <source>
        <dbReference type="SAM" id="MobiDB-lite"/>
    </source>
</evidence>
<comment type="subcellular location">
    <subcellularLocation>
        <location evidence="11">Cell membrane</location>
        <topology evidence="11">Single-pass membrane protein</topology>
    </subcellularLocation>
</comment>
<comment type="subunit">
    <text evidence="11">The system is composed of three essential subunits: KdpA, KdpB and KdpC.</text>
</comment>